<dbReference type="EMBL" id="CADEPM010000015">
    <property type="protein sequence ID" value="CAB3411656.1"/>
    <property type="molecule type" value="Genomic_DNA"/>
</dbReference>
<feature type="transmembrane region" description="Helical" evidence="1">
    <location>
        <begin position="89"/>
        <end position="113"/>
    </location>
</feature>
<protein>
    <submittedName>
        <fullName evidence="2">Uncharacterized protein</fullName>
    </submittedName>
</protein>
<dbReference type="AlphaFoldDB" id="A0A8S1FCL4"/>
<organism evidence="2 3">
    <name type="scientific">Caenorhabditis bovis</name>
    <dbReference type="NCBI Taxonomy" id="2654633"/>
    <lineage>
        <taxon>Eukaryota</taxon>
        <taxon>Metazoa</taxon>
        <taxon>Ecdysozoa</taxon>
        <taxon>Nematoda</taxon>
        <taxon>Chromadorea</taxon>
        <taxon>Rhabditida</taxon>
        <taxon>Rhabditina</taxon>
        <taxon>Rhabditomorpha</taxon>
        <taxon>Rhabditoidea</taxon>
        <taxon>Rhabditidae</taxon>
        <taxon>Peloderinae</taxon>
        <taxon>Caenorhabditis</taxon>
    </lineage>
</organism>
<reference evidence="2 3" key="1">
    <citation type="submission" date="2020-04" db="EMBL/GenBank/DDBJ databases">
        <authorList>
            <person name="Laetsch R D."/>
            <person name="Stevens L."/>
            <person name="Kumar S."/>
            <person name="Blaxter L. M."/>
        </authorList>
    </citation>
    <scope>NUCLEOTIDE SEQUENCE [LARGE SCALE GENOMIC DNA]</scope>
</reference>
<name>A0A8S1FCL4_9PELO</name>
<comment type="caution">
    <text evidence="2">The sequence shown here is derived from an EMBL/GenBank/DDBJ whole genome shotgun (WGS) entry which is preliminary data.</text>
</comment>
<feature type="transmembrane region" description="Helical" evidence="1">
    <location>
        <begin position="26"/>
        <end position="45"/>
    </location>
</feature>
<dbReference type="Proteomes" id="UP000494206">
    <property type="component" value="Unassembled WGS sequence"/>
</dbReference>
<sequence length="182" mass="20529">MQIQHSNGFNPNDTKYKSCCCHAKTFTIILGILEIFSICFILVTVLPDLNIRICEIHSSNETTRISTLLSLGAILGYLIYSLATRKLNVVGPYVTGVCLISLFLVFWVYTLYIEIRCAHFIKRSKETGFSISVARPIGPATISLSEREPIPIPIRQLPPLRHTRQQYILNETNASNTNKLDD</sequence>
<keyword evidence="1" id="KW-1133">Transmembrane helix</keyword>
<dbReference type="OrthoDB" id="5818301at2759"/>
<proteinExistence type="predicted"/>
<evidence type="ECO:0000256" key="1">
    <source>
        <dbReference type="SAM" id="Phobius"/>
    </source>
</evidence>
<gene>
    <name evidence="2" type="ORF">CBOVIS_LOCUS13031</name>
</gene>
<feature type="transmembrane region" description="Helical" evidence="1">
    <location>
        <begin position="65"/>
        <end position="83"/>
    </location>
</feature>
<evidence type="ECO:0000313" key="2">
    <source>
        <dbReference type="EMBL" id="CAB3411656.1"/>
    </source>
</evidence>
<keyword evidence="3" id="KW-1185">Reference proteome</keyword>
<keyword evidence="1" id="KW-0472">Membrane</keyword>
<keyword evidence="1" id="KW-0812">Transmembrane</keyword>
<evidence type="ECO:0000313" key="3">
    <source>
        <dbReference type="Proteomes" id="UP000494206"/>
    </source>
</evidence>
<accession>A0A8S1FCL4</accession>